<feature type="region of interest" description="Disordered" evidence="1">
    <location>
        <begin position="1"/>
        <end position="28"/>
    </location>
</feature>
<dbReference type="SMART" id="SM00028">
    <property type="entry name" value="TPR"/>
    <property type="match status" value="4"/>
</dbReference>
<organism evidence="2 3">
    <name type="scientific">Actinomadura fibrosa</name>
    <dbReference type="NCBI Taxonomy" id="111802"/>
    <lineage>
        <taxon>Bacteria</taxon>
        <taxon>Bacillati</taxon>
        <taxon>Actinomycetota</taxon>
        <taxon>Actinomycetes</taxon>
        <taxon>Streptosporangiales</taxon>
        <taxon>Thermomonosporaceae</taxon>
        <taxon>Actinomadura</taxon>
    </lineage>
</organism>
<dbReference type="SUPFAM" id="SSF48452">
    <property type="entry name" value="TPR-like"/>
    <property type="match status" value="1"/>
</dbReference>
<dbReference type="PANTHER" id="PTHR44749:SF1">
    <property type="entry name" value="TETRATRICOPEPTIDE-LIKE HELICAL DOMAIN-CONTAINING PROTEIN"/>
    <property type="match status" value="1"/>
</dbReference>
<dbReference type="InterPro" id="IPR019734">
    <property type="entry name" value="TPR_rpt"/>
</dbReference>
<keyword evidence="3" id="KW-1185">Reference proteome</keyword>
<sequence length="245" mass="26316">MRSADQRRRASELMAEGERARDEGERAGAERSFRAALSLFVQLEDTHAAASALAALADLSMAEGRLGSATDLWRQAVARAPGDVEALTGLGYAQWLSGSPADAEATLEQALTRNRSAARALAGRGQVRAELGSYDAALADLDRALELGLPAADETDTRTARALAFAGLGEFARAEAEIAAELERVPDRPRTHLRAGRIAVFAGRPQQAKDRLTRVTELDQDQAAVETEQARRILERLERSVGGDE</sequence>
<dbReference type="InterPro" id="IPR044650">
    <property type="entry name" value="SRFR1-like"/>
</dbReference>
<comment type="caution">
    <text evidence="2">The sequence shown here is derived from an EMBL/GenBank/DDBJ whole genome shotgun (WGS) entry which is preliminary data.</text>
</comment>
<dbReference type="RefSeq" id="WP_131761157.1">
    <property type="nucleotide sequence ID" value="NZ_CAACUY010000149.1"/>
</dbReference>
<dbReference type="Proteomes" id="UP001597063">
    <property type="component" value="Unassembled WGS sequence"/>
</dbReference>
<protein>
    <submittedName>
        <fullName evidence="2">Tetratricopeptide repeat protein</fullName>
    </submittedName>
</protein>
<reference evidence="3" key="1">
    <citation type="journal article" date="2019" name="Int. J. Syst. Evol. Microbiol.">
        <title>The Global Catalogue of Microorganisms (GCM) 10K type strain sequencing project: providing services to taxonomists for standard genome sequencing and annotation.</title>
        <authorList>
            <consortium name="The Broad Institute Genomics Platform"/>
            <consortium name="The Broad Institute Genome Sequencing Center for Infectious Disease"/>
            <person name="Wu L."/>
            <person name="Ma J."/>
        </authorList>
    </citation>
    <scope>NUCLEOTIDE SEQUENCE [LARGE SCALE GENOMIC DNA]</scope>
    <source>
        <strain evidence="3">JCM 9371</strain>
    </source>
</reference>
<evidence type="ECO:0000313" key="2">
    <source>
        <dbReference type="EMBL" id="MFD0684434.1"/>
    </source>
</evidence>
<dbReference type="InterPro" id="IPR011990">
    <property type="entry name" value="TPR-like_helical_dom_sf"/>
</dbReference>
<accession>A0ABW2XEL8</accession>
<evidence type="ECO:0000256" key="1">
    <source>
        <dbReference type="SAM" id="MobiDB-lite"/>
    </source>
</evidence>
<name>A0ABW2XEL8_9ACTN</name>
<dbReference type="EMBL" id="JBHTGP010000003">
    <property type="protein sequence ID" value="MFD0684434.1"/>
    <property type="molecule type" value="Genomic_DNA"/>
</dbReference>
<gene>
    <name evidence="2" type="ORF">ACFQZM_08010</name>
</gene>
<dbReference type="Gene3D" id="1.25.40.10">
    <property type="entry name" value="Tetratricopeptide repeat domain"/>
    <property type="match status" value="1"/>
</dbReference>
<evidence type="ECO:0000313" key="3">
    <source>
        <dbReference type="Proteomes" id="UP001597063"/>
    </source>
</evidence>
<proteinExistence type="predicted"/>
<dbReference type="Pfam" id="PF14559">
    <property type="entry name" value="TPR_19"/>
    <property type="match status" value="1"/>
</dbReference>
<dbReference type="PANTHER" id="PTHR44749">
    <property type="entry name" value="SUPPRESSOR OF RPS4-RLD 1"/>
    <property type="match status" value="1"/>
</dbReference>